<protein>
    <recommendedName>
        <fullName evidence="2">C2H2-type domain-containing protein</fullName>
    </recommendedName>
</protein>
<keyword evidence="4" id="KW-1185">Reference proteome</keyword>
<dbReference type="InterPro" id="IPR013087">
    <property type="entry name" value="Znf_C2H2_type"/>
</dbReference>
<name>A0A3S1BJQ6_ELYCH</name>
<feature type="region of interest" description="Disordered" evidence="1">
    <location>
        <begin position="168"/>
        <end position="349"/>
    </location>
</feature>
<reference evidence="3 4" key="1">
    <citation type="submission" date="2019-01" db="EMBL/GenBank/DDBJ databases">
        <title>A draft genome assembly of the solar-powered sea slug Elysia chlorotica.</title>
        <authorList>
            <person name="Cai H."/>
            <person name="Li Q."/>
            <person name="Fang X."/>
            <person name="Li J."/>
            <person name="Curtis N.E."/>
            <person name="Altenburger A."/>
            <person name="Shibata T."/>
            <person name="Feng M."/>
            <person name="Maeda T."/>
            <person name="Schwartz J.A."/>
            <person name="Shigenobu S."/>
            <person name="Lundholm N."/>
            <person name="Nishiyama T."/>
            <person name="Yang H."/>
            <person name="Hasebe M."/>
            <person name="Li S."/>
            <person name="Pierce S.K."/>
            <person name="Wang J."/>
        </authorList>
    </citation>
    <scope>NUCLEOTIDE SEQUENCE [LARGE SCALE GENOMIC DNA]</scope>
    <source>
        <strain evidence="3">EC2010</strain>
        <tissue evidence="3">Whole organism of an adult</tissue>
    </source>
</reference>
<dbReference type="PROSITE" id="PS00028">
    <property type="entry name" value="ZINC_FINGER_C2H2_1"/>
    <property type="match status" value="1"/>
</dbReference>
<feature type="compositionally biased region" description="Basic and acidic residues" evidence="1">
    <location>
        <begin position="290"/>
        <end position="300"/>
    </location>
</feature>
<dbReference type="EMBL" id="RQTK01001965">
    <property type="protein sequence ID" value="RUS68858.1"/>
    <property type="molecule type" value="Genomic_DNA"/>
</dbReference>
<evidence type="ECO:0000313" key="4">
    <source>
        <dbReference type="Proteomes" id="UP000271974"/>
    </source>
</evidence>
<organism evidence="3 4">
    <name type="scientific">Elysia chlorotica</name>
    <name type="common">Eastern emerald elysia</name>
    <name type="synonym">Sea slug</name>
    <dbReference type="NCBI Taxonomy" id="188477"/>
    <lineage>
        <taxon>Eukaryota</taxon>
        <taxon>Metazoa</taxon>
        <taxon>Spiralia</taxon>
        <taxon>Lophotrochozoa</taxon>
        <taxon>Mollusca</taxon>
        <taxon>Gastropoda</taxon>
        <taxon>Heterobranchia</taxon>
        <taxon>Euthyneura</taxon>
        <taxon>Panpulmonata</taxon>
        <taxon>Sacoglossa</taxon>
        <taxon>Placobranchoidea</taxon>
        <taxon>Plakobranchidae</taxon>
        <taxon>Elysia</taxon>
    </lineage>
</organism>
<evidence type="ECO:0000259" key="2">
    <source>
        <dbReference type="PROSITE" id="PS00028"/>
    </source>
</evidence>
<evidence type="ECO:0000256" key="1">
    <source>
        <dbReference type="SAM" id="MobiDB-lite"/>
    </source>
</evidence>
<dbReference type="OrthoDB" id="6158874at2759"/>
<accession>A0A3S1BJQ6</accession>
<feature type="domain" description="C2H2-type" evidence="2">
    <location>
        <begin position="557"/>
        <end position="578"/>
    </location>
</feature>
<dbReference type="AlphaFoldDB" id="A0A3S1BJQ6"/>
<evidence type="ECO:0000313" key="3">
    <source>
        <dbReference type="EMBL" id="RUS68858.1"/>
    </source>
</evidence>
<feature type="compositionally biased region" description="Basic and acidic residues" evidence="1">
    <location>
        <begin position="80"/>
        <end position="89"/>
    </location>
</feature>
<dbReference type="Proteomes" id="UP000271974">
    <property type="component" value="Unassembled WGS sequence"/>
</dbReference>
<gene>
    <name evidence="3" type="ORF">EGW08_023382</name>
</gene>
<proteinExistence type="predicted"/>
<comment type="caution">
    <text evidence="3">The sequence shown here is derived from an EMBL/GenBank/DDBJ whole genome shotgun (WGS) entry which is preliminary data.</text>
</comment>
<feature type="region of interest" description="Disordered" evidence="1">
    <location>
        <begin position="68"/>
        <end position="127"/>
    </location>
</feature>
<feature type="compositionally biased region" description="Polar residues" evidence="1">
    <location>
        <begin position="321"/>
        <end position="333"/>
    </location>
</feature>
<feature type="compositionally biased region" description="Basic and acidic residues" evidence="1">
    <location>
        <begin position="187"/>
        <end position="270"/>
    </location>
</feature>
<sequence length="614" mass="68973">MLLFPFASKINFNSTQAKSVGDGYKGPVDVYYLNQRWLDAMLACCSDFRYNGSSLKILLNETQKPGQLEKFSSQSKREKKLSEADRKSQIDLSGLETLQGGPESSRSRHSSEESNTSGSEKGNDDISNMTLDVCAGMMESLDKLKEMGTDNPNILRILEMQSQLASLQNSLKKKNKRAVSESPDGPSKVESKPTRDKKEDKKKCSEMEREERNKKEVAALEAKLQESDEKEKEREQRLKEEEENQRQRNKELEERRKTKMTREMIEEAKQKRQQGGKTSEAAQRILQSIADKHHDQKQKEGAIAPQQKLAATGSDAHPLRQWSSASSSPTQVRGQGKAPELDRGSFEDNLQPMNSFMKIFPGPSSSHHRTPPLTGNIPLTPSGGRLGHIPLTPRVGHPGNTPLTPSGVCYSTAHLTPGFRGHPQSLLGPTPRPAGPDKVAVPDDDGLHSRLEEFQKELAQQGVVSPVKVHENSRSTISPDRPLHEGVPVYTEKEFHRRRKLDFGRGLPHEFYIQTTFLPNRKCPVYECPASKVFKTEPMFLDHWDMFHKPTMTMRFCRRCTAYFAQPEELHAHLIKAHGVADLVVANSMVAEARVKVVNNPSYRDPGRFLAPPV</sequence>